<dbReference type="Proteomes" id="UP001420932">
    <property type="component" value="Unassembled WGS sequence"/>
</dbReference>
<reference evidence="1 2" key="1">
    <citation type="submission" date="2024-01" db="EMBL/GenBank/DDBJ databases">
        <title>Genome assemblies of Stephania.</title>
        <authorList>
            <person name="Yang L."/>
        </authorList>
    </citation>
    <scope>NUCLEOTIDE SEQUENCE [LARGE SCALE GENOMIC DNA]</scope>
    <source>
        <strain evidence="1">YNDBR</strain>
        <tissue evidence="1">Leaf</tissue>
    </source>
</reference>
<keyword evidence="2" id="KW-1185">Reference proteome</keyword>
<dbReference type="EMBL" id="JBBNAF010000001">
    <property type="protein sequence ID" value="KAK9170043.1"/>
    <property type="molecule type" value="Genomic_DNA"/>
</dbReference>
<dbReference type="AlphaFoldDB" id="A0AAP0LG60"/>
<proteinExistence type="predicted"/>
<sequence length="80" mass="9104">MTDEYKELKKIERALHDAVDLYMNNSAPMGFLKMKMDALIERLKNHNGVIKSGKEDELEEIVVKAKTRAKAVKVKVKAMA</sequence>
<evidence type="ECO:0000313" key="1">
    <source>
        <dbReference type="EMBL" id="KAK9170043.1"/>
    </source>
</evidence>
<accession>A0AAP0LG60</accession>
<comment type="caution">
    <text evidence="1">The sequence shown here is derived from an EMBL/GenBank/DDBJ whole genome shotgun (WGS) entry which is preliminary data.</text>
</comment>
<name>A0AAP0LG60_9MAGN</name>
<protein>
    <submittedName>
        <fullName evidence="1">Uncharacterized protein</fullName>
    </submittedName>
</protein>
<evidence type="ECO:0000313" key="2">
    <source>
        <dbReference type="Proteomes" id="UP001420932"/>
    </source>
</evidence>
<gene>
    <name evidence="1" type="ORF">Syun_002183</name>
</gene>
<organism evidence="1 2">
    <name type="scientific">Stephania yunnanensis</name>
    <dbReference type="NCBI Taxonomy" id="152371"/>
    <lineage>
        <taxon>Eukaryota</taxon>
        <taxon>Viridiplantae</taxon>
        <taxon>Streptophyta</taxon>
        <taxon>Embryophyta</taxon>
        <taxon>Tracheophyta</taxon>
        <taxon>Spermatophyta</taxon>
        <taxon>Magnoliopsida</taxon>
        <taxon>Ranunculales</taxon>
        <taxon>Menispermaceae</taxon>
        <taxon>Menispermoideae</taxon>
        <taxon>Cissampelideae</taxon>
        <taxon>Stephania</taxon>
    </lineage>
</organism>